<dbReference type="SUPFAM" id="SSF103481">
    <property type="entry name" value="Multidrug resistance efflux transporter EmrE"/>
    <property type="match status" value="1"/>
</dbReference>
<comment type="subcellular location">
    <subcellularLocation>
        <location evidence="1 9">Cell membrane</location>
        <topology evidence="1 9">Multi-pass membrane protein</topology>
    </subcellularLocation>
</comment>
<evidence type="ECO:0000256" key="4">
    <source>
        <dbReference type="ARBA" id="ARBA00022692"/>
    </source>
</evidence>
<comment type="similarity">
    <text evidence="7">Belongs to the drug/metabolite transporter (DMT) superfamily. Small multidrug resistance (SMR) (TC 2.A.7.1) family. Gdx/SugE subfamily.</text>
</comment>
<dbReference type="Proteomes" id="UP000054075">
    <property type="component" value="Unassembled WGS sequence"/>
</dbReference>
<dbReference type="Pfam" id="PF00893">
    <property type="entry name" value="Multi_Drug_Res"/>
    <property type="match status" value="1"/>
</dbReference>
<keyword evidence="3" id="KW-1003">Cell membrane</keyword>
<dbReference type="GO" id="GO:0005886">
    <property type="term" value="C:plasma membrane"/>
    <property type="evidence" value="ECO:0007669"/>
    <property type="project" value="UniProtKB-SubCell"/>
</dbReference>
<feature type="transmembrane region" description="Helical" evidence="10">
    <location>
        <begin position="85"/>
        <end position="104"/>
    </location>
</feature>
<keyword evidence="2" id="KW-0813">Transport</keyword>
<evidence type="ECO:0000256" key="3">
    <source>
        <dbReference type="ARBA" id="ARBA00022475"/>
    </source>
</evidence>
<dbReference type="GO" id="GO:1990961">
    <property type="term" value="P:xenobiotic detoxification by transmembrane export across the plasma membrane"/>
    <property type="evidence" value="ECO:0007669"/>
    <property type="project" value="UniProtKB-ARBA"/>
</dbReference>
<keyword evidence="6 10" id="KW-0472">Membrane</keyword>
<accession>A8PQC2</accession>
<evidence type="ECO:0000256" key="1">
    <source>
        <dbReference type="ARBA" id="ARBA00004651"/>
    </source>
</evidence>
<dbReference type="OrthoDB" id="9808638at2"/>
<dbReference type="AlphaFoldDB" id="A8PQC2"/>
<dbReference type="RefSeq" id="WP_006035928.1">
    <property type="nucleotide sequence ID" value="NZ_AAQJ02000001.1"/>
</dbReference>
<reference evidence="11" key="2">
    <citation type="submission" date="2007-10" db="EMBL/GenBank/DDBJ databases">
        <authorList>
            <person name="Myers G.S."/>
        </authorList>
    </citation>
    <scope>NUCLEOTIDE SEQUENCE [LARGE SCALE GENOMIC DNA]</scope>
</reference>
<protein>
    <recommendedName>
        <fullName evidence="8">Guanidinium exporter</fullName>
    </recommendedName>
</protein>
<keyword evidence="5 10" id="KW-1133">Transmembrane helix</keyword>
<keyword evidence="4 9" id="KW-0812">Transmembrane</keyword>
<proteinExistence type="inferred from homology"/>
<dbReference type="PANTHER" id="PTHR30561:SF0">
    <property type="entry name" value="GUANIDINIUM EXPORTER"/>
    <property type="match status" value="1"/>
</dbReference>
<evidence type="ECO:0000256" key="5">
    <source>
        <dbReference type="ARBA" id="ARBA00022989"/>
    </source>
</evidence>
<dbReference type="EMBL" id="AAQJ02000001">
    <property type="protein sequence ID" value="EDP46964.1"/>
    <property type="molecule type" value="Genomic_DNA"/>
</dbReference>
<evidence type="ECO:0000256" key="9">
    <source>
        <dbReference type="RuleBase" id="RU003942"/>
    </source>
</evidence>
<sequence>MNPWLILIIAGLFEVGFTTCMKLSEGFTQLKYTLGFLLFATLSLFCLNKAIEQIPLGTAYAVWTGVGAFGTALVGIFYFKDPLTCLRLFFLILLVSSIFGLKLVSSR</sequence>
<reference evidence="11" key="1">
    <citation type="submission" date="2006-04" db="EMBL/GenBank/DDBJ databases">
        <authorList>
            <person name="Seshadri R."/>
            <person name="Federici B.A."/>
        </authorList>
    </citation>
    <scope>NUCLEOTIDE SEQUENCE [LARGE SCALE GENOMIC DNA]</scope>
</reference>
<dbReference type="Gene3D" id="1.10.3730.20">
    <property type="match status" value="1"/>
</dbReference>
<organism evidence="11 12">
    <name type="scientific">Rickettsiella grylli</name>
    <dbReference type="NCBI Taxonomy" id="59196"/>
    <lineage>
        <taxon>Bacteria</taxon>
        <taxon>Pseudomonadati</taxon>
        <taxon>Pseudomonadota</taxon>
        <taxon>Gammaproteobacteria</taxon>
        <taxon>Legionellales</taxon>
        <taxon>Coxiellaceae</taxon>
        <taxon>Rickettsiella</taxon>
    </lineage>
</organism>
<dbReference type="PANTHER" id="PTHR30561">
    <property type="entry name" value="SMR FAMILY PROTON-DEPENDENT DRUG EFFLUX TRANSPORTER SUGE"/>
    <property type="match status" value="1"/>
</dbReference>
<comment type="caution">
    <text evidence="11">The sequence shown here is derived from an EMBL/GenBank/DDBJ whole genome shotgun (WGS) entry which is preliminary data.</text>
</comment>
<name>A8PQC2_9COXI</name>
<feature type="transmembrane region" description="Helical" evidence="10">
    <location>
        <begin position="30"/>
        <end position="47"/>
    </location>
</feature>
<evidence type="ECO:0000256" key="2">
    <source>
        <dbReference type="ARBA" id="ARBA00022448"/>
    </source>
</evidence>
<evidence type="ECO:0000256" key="7">
    <source>
        <dbReference type="ARBA" id="ARBA00038151"/>
    </source>
</evidence>
<keyword evidence="12" id="KW-1185">Reference proteome</keyword>
<dbReference type="InterPro" id="IPR045324">
    <property type="entry name" value="Small_multidrug_res"/>
</dbReference>
<dbReference type="STRING" id="59196.RICGR_1477"/>
<dbReference type="GO" id="GO:0022857">
    <property type="term" value="F:transmembrane transporter activity"/>
    <property type="evidence" value="ECO:0007669"/>
    <property type="project" value="InterPro"/>
</dbReference>
<evidence type="ECO:0000256" key="8">
    <source>
        <dbReference type="ARBA" id="ARBA00039168"/>
    </source>
</evidence>
<dbReference type="InterPro" id="IPR000390">
    <property type="entry name" value="Small_drug/metabolite_transptr"/>
</dbReference>
<evidence type="ECO:0000313" key="12">
    <source>
        <dbReference type="Proteomes" id="UP000054075"/>
    </source>
</evidence>
<evidence type="ECO:0000313" key="11">
    <source>
        <dbReference type="EMBL" id="EDP46964.1"/>
    </source>
</evidence>
<evidence type="ECO:0000256" key="10">
    <source>
        <dbReference type="SAM" id="Phobius"/>
    </source>
</evidence>
<gene>
    <name evidence="11" type="ORF">RICGR_1477</name>
</gene>
<feature type="transmembrane region" description="Helical" evidence="10">
    <location>
        <begin position="59"/>
        <end position="79"/>
    </location>
</feature>
<dbReference type="InterPro" id="IPR037185">
    <property type="entry name" value="EmrE-like"/>
</dbReference>
<evidence type="ECO:0000256" key="6">
    <source>
        <dbReference type="ARBA" id="ARBA00023136"/>
    </source>
</evidence>
<dbReference type="FunFam" id="1.10.3730.20:FF:000001">
    <property type="entry name" value="Quaternary ammonium compound resistance transporter SugE"/>
    <property type="match status" value="1"/>
</dbReference>
<dbReference type="eggNOG" id="COG2076">
    <property type="taxonomic scope" value="Bacteria"/>
</dbReference>